<evidence type="ECO:0000313" key="4">
    <source>
        <dbReference type="EMBL" id="CAG9763862.1"/>
    </source>
</evidence>
<dbReference type="Pfam" id="PF02944">
    <property type="entry name" value="BESS"/>
    <property type="match status" value="1"/>
</dbReference>
<feature type="compositionally biased region" description="Basic and acidic residues" evidence="1">
    <location>
        <begin position="112"/>
        <end position="124"/>
    </location>
</feature>
<dbReference type="SMART" id="SM00595">
    <property type="entry name" value="MADF"/>
    <property type="match status" value="1"/>
</dbReference>
<dbReference type="Pfam" id="PF10545">
    <property type="entry name" value="MADF_DNA_bdg"/>
    <property type="match status" value="1"/>
</dbReference>
<gene>
    <name evidence="4" type="ORF">CEUTPL_LOCUS4516</name>
</gene>
<dbReference type="GO" id="GO:0006357">
    <property type="term" value="P:regulation of transcription by RNA polymerase II"/>
    <property type="evidence" value="ECO:0007669"/>
    <property type="project" value="TreeGrafter"/>
</dbReference>
<evidence type="ECO:0000256" key="1">
    <source>
        <dbReference type="SAM" id="MobiDB-lite"/>
    </source>
</evidence>
<dbReference type="GO" id="GO:0005667">
    <property type="term" value="C:transcription regulator complex"/>
    <property type="evidence" value="ECO:0007669"/>
    <property type="project" value="TreeGrafter"/>
</dbReference>
<dbReference type="Proteomes" id="UP001152799">
    <property type="component" value="Chromosome 15"/>
</dbReference>
<organism evidence="4 5">
    <name type="scientific">Ceutorhynchus assimilis</name>
    <name type="common">cabbage seed weevil</name>
    <dbReference type="NCBI Taxonomy" id="467358"/>
    <lineage>
        <taxon>Eukaryota</taxon>
        <taxon>Metazoa</taxon>
        <taxon>Ecdysozoa</taxon>
        <taxon>Arthropoda</taxon>
        <taxon>Hexapoda</taxon>
        <taxon>Insecta</taxon>
        <taxon>Pterygota</taxon>
        <taxon>Neoptera</taxon>
        <taxon>Endopterygota</taxon>
        <taxon>Coleoptera</taxon>
        <taxon>Polyphaga</taxon>
        <taxon>Cucujiformia</taxon>
        <taxon>Curculionidae</taxon>
        <taxon>Ceutorhynchinae</taxon>
        <taxon>Ceutorhynchus</taxon>
    </lineage>
</organism>
<dbReference type="AlphaFoldDB" id="A0A9N9MIK4"/>
<sequence>MDRKKEQLISAVFQKPALWDGSKKAHYNIYILKECWNQVASTCEITVADARKAWKVLRQQFKLQFEKLPPRRSGDPAPEDYVKWPYFKSLLFLRDNFEIRHATDSSDDDSREFEGGDDTQHDTEDVSSSSTQTTTFDDTSQTFANVLTVEFVTLRSTTNEKTDNLDYQERSAPTDQIGQGLLEIEKEKLKMSTLNNNDEDAVFFASLLPHVRKLSPVDKFTFRVKVQNMIKEMVFGVKNGTASSYDVEHPNPSASNFNPTVPARQNVTYVEDRSSILLQAIRLAEIDNDDSFM</sequence>
<dbReference type="GO" id="GO:0003677">
    <property type="term" value="F:DNA binding"/>
    <property type="evidence" value="ECO:0007669"/>
    <property type="project" value="InterPro"/>
</dbReference>
<evidence type="ECO:0000259" key="2">
    <source>
        <dbReference type="Pfam" id="PF02944"/>
    </source>
</evidence>
<name>A0A9N9MIK4_9CUCU</name>
<feature type="domain" description="BESS" evidence="2">
    <location>
        <begin position="198"/>
        <end position="232"/>
    </location>
</feature>
<dbReference type="OrthoDB" id="6719699at2759"/>
<dbReference type="InterPro" id="IPR004210">
    <property type="entry name" value="BESS_motif"/>
</dbReference>
<dbReference type="PANTHER" id="PTHR12243">
    <property type="entry name" value="MADF DOMAIN TRANSCRIPTION FACTOR"/>
    <property type="match status" value="1"/>
</dbReference>
<dbReference type="InterPro" id="IPR039353">
    <property type="entry name" value="TF_Adf1"/>
</dbReference>
<dbReference type="InterPro" id="IPR006578">
    <property type="entry name" value="MADF-dom"/>
</dbReference>
<evidence type="ECO:0000259" key="3">
    <source>
        <dbReference type="Pfam" id="PF10545"/>
    </source>
</evidence>
<feature type="domain" description="MADF" evidence="3">
    <location>
        <begin position="8"/>
        <end position="93"/>
    </location>
</feature>
<dbReference type="GO" id="GO:0005634">
    <property type="term" value="C:nucleus"/>
    <property type="evidence" value="ECO:0007669"/>
    <property type="project" value="TreeGrafter"/>
</dbReference>
<protein>
    <recommendedName>
        <fullName evidence="6">MADF domain-containing protein</fullName>
    </recommendedName>
</protein>
<reference evidence="4" key="1">
    <citation type="submission" date="2022-01" db="EMBL/GenBank/DDBJ databases">
        <authorList>
            <person name="King R."/>
        </authorList>
    </citation>
    <scope>NUCLEOTIDE SEQUENCE</scope>
</reference>
<accession>A0A9N9MIK4</accession>
<evidence type="ECO:0008006" key="6">
    <source>
        <dbReference type="Google" id="ProtNLM"/>
    </source>
</evidence>
<evidence type="ECO:0000313" key="5">
    <source>
        <dbReference type="Proteomes" id="UP001152799"/>
    </source>
</evidence>
<dbReference type="EMBL" id="OU892291">
    <property type="protein sequence ID" value="CAG9763862.1"/>
    <property type="molecule type" value="Genomic_DNA"/>
</dbReference>
<feature type="region of interest" description="Disordered" evidence="1">
    <location>
        <begin position="103"/>
        <end position="135"/>
    </location>
</feature>
<proteinExistence type="predicted"/>
<dbReference type="PANTHER" id="PTHR12243:SF67">
    <property type="entry name" value="COREPRESSOR OF PANGOLIN, ISOFORM A-RELATED"/>
    <property type="match status" value="1"/>
</dbReference>
<keyword evidence="5" id="KW-1185">Reference proteome</keyword>